<gene>
    <name evidence="2" type="ORF">METZ01_LOCUS137809</name>
</gene>
<sequence length="409" mass="47204">MNIICICLDTFRADIIGEDKKYSHVETPNLDAFHRDCIRFNRAFGEGQPTLQVRRGLFTGMRSFPWRYNFDRRGHWHHAPGWHKIPPNQDTIAEVLLERGYLSAMIADTYHMFKPTMNFSRGFAHLDFIRGQESDNWKTGDPRLIEEQLKKHVRSPLNWPRHVGLVNYLLNQRDRQSKDDYQCARVFSAASEWLRDNYKAGPFFLWIDSFDPHEPWDPPKAYADRYFHDNDGPDFIVPQAAHEGDGPTDDERRRTEALYMGEVTFVDECVGRFLNTVENLKISDETIMVILSDHGTQLLDQGKFGKGPDELHPFNTQLNLMMRVPDGPSNVDVDAFVQNHDLMPTLLHRLDVPCDWTDGDDLWPLVTGETSSIRDRIVTGWAGFVTGNGVGRASVRDDRWNFCTAVGYE</sequence>
<dbReference type="InterPro" id="IPR000917">
    <property type="entry name" value="Sulfatase_N"/>
</dbReference>
<dbReference type="PANTHER" id="PTHR43751:SF3">
    <property type="entry name" value="SULFATASE N-TERMINAL DOMAIN-CONTAINING PROTEIN"/>
    <property type="match status" value="1"/>
</dbReference>
<dbReference type="Pfam" id="PF00884">
    <property type="entry name" value="Sulfatase"/>
    <property type="match status" value="1"/>
</dbReference>
<dbReference type="SUPFAM" id="SSF53649">
    <property type="entry name" value="Alkaline phosphatase-like"/>
    <property type="match status" value="1"/>
</dbReference>
<evidence type="ECO:0000259" key="1">
    <source>
        <dbReference type="Pfam" id="PF00884"/>
    </source>
</evidence>
<feature type="domain" description="Sulfatase N-terminal" evidence="1">
    <location>
        <begin position="2"/>
        <end position="351"/>
    </location>
</feature>
<dbReference type="AlphaFoldDB" id="A0A381Z6M7"/>
<dbReference type="CDD" id="cd16148">
    <property type="entry name" value="sulfatase_like"/>
    <property type="match status" value="1"/>
</dbReference>
<protein>
    <recommendedName>
        <fullName evidence="1">Sulfatase N-terminal domain-containing protein</fullName>
    </recommendedName>
</protein>
<organism evidence="2">
    <name type="scientific">marine metagenome</name>
    <dbReference type="NCBI Taxonomy" id="408172"/>
    <lineage>
        <taxon>unclassified sequences</taxon>
        <taxon>metagenomes</taxon>
        <taxon>ecological metagenomes</taxon>
    </lineage>
</organism>
<dbReference type="InterPro" id="IPR017850">
    <property type="entry name" value="Alkaline_phosphatase_core_sf"/>
</dbReference>
<name>A0A381Z6M7_9ZZZZ</name>
<reference evidence="2" key="1">
    <citation type="submission" date="2018-05" db="EMBL/GenBank/DDBJ databases">
        <authorList>
            <person name="Lanie J.A."/>
            <person name="Ng W.-L."/>
            <person name="Kazmierczak K.M."/>
            <person name="Andrzejewski T.M."/>
            <person name="Davidsen T.M."/>
            <person name="Wayne K.J."/>
            <person name="Tettelin H."/>
            <person name="Glass J.I."/>
            <person name="Rusch D."/>
            <person name="Podicherti R."/>
            <person name="Tsui H.-C.T."/>
            <person name="Winkler M.E."/>
        </authorList>
    </citation>
    <scope>NUCLEOTIDE SEQUENCE</scope>
</reference>
<dbReference type="EMBL" id="UINC01020172">
    <property type="protein sequence ID" value="SVA84955.1"/>
    <property type="molecule type" value="Genomic_DNA"/>
</dbReference>
<accession>A0A381Z6M7</accession>
<proteinExistence type="predicted"/>
<dbReference type="InterPro" id="IPR052701">
    <property type="entry name" value="GAG_Ulvan_Degrading_Sulfatases"/>
</dbReference>
<feature type="non-terminal residue" evidence="2">
    <location>
        <position position="409"/>
    </location>
</feature>
<evidence type="ECO:0000313" key="2">
    <source>
        <dbReference type="EMBL" id="SVA84955.1"/>
    </source>
</evidence>
<dbReference type="PANTHER" id="PTHR43751">
    <property type="entry name" value="SULFATASE"/>
    <property type="match status" value="1"/>
</dbReference>
<dbReference type="Gene3D" id="3.40.720.10">
    <property type="entry name" value="Alkaline Phosphatase, subunit A"/>
    <property type="match status" value="1"/>
</dbReference>